<name>F6FSR9_ISOV2</name>
<sequence length="59" mass="6556">MGIVDRVRSWFGRSRSTEPEPARTDELPYVPPPSEDARPRPGTMTVEPLRCSANAGFLV</sequence>
<keyword evidence="3" id="KW-1185">Reference proteome</keyword>
<dbReference type="KEGG" id="iva:Isova_2523"/>
<evidence type="ECO:0000313" key="2">
    <source>
        <dbReference type="EMBL" id="AEG45231.1"/>
    </source>
</evidence>
<protein>
    <submittedName>
        <fullName evidence="2">Uncharacterized protein</fullName>
    </submittedName>
</protein>
<reference evidence="2 3" key="1">
    <citation type="submission" date="2011-05" db="EMBL/GenBank/DDBJ databases">
        <title>Complete sequence of Isoptericola variabilis 225.</title>
        <authorList>
            <consortium name="US DOE Joint Genome Institute"/>
            <person name="Lucas S."/>
            <person name="Han J."/>
            <person name="Lapidus A."/>
            <person name="Cheng J.-F."/>
            <person name="Goodwin L."/>
            <person name="Pitluck S."/>
            <person name="Peters L."/>
            <person name="Mikhailova N."/>
            <person name="Zeytun A."/>
            <person name="Han C."/>
            <person name="Tapia R."/>
            <person name="Land M."/>
            <person name="Hauser L."/>
            <person name="Kyrpides N."/>
            <person name="Ivanova N."/>
            <person name="Pagani I."/>
            <person name="Siebers A."/>
            <person name="Allgaier M."/>
            <person name="Thelen M."/>
            <person name="Hugenholtz P."/>
            <person name="Gladden J."/>
            <person name="Woyke T."/>
        </authorList>
    </citation>
    <scope>NUCLEOTIDE SEQUENCE [LARGE SCALE GENOMIC DNA]</scope>
    <source>
        <strain evidence="3">225</strain>
    </source>
</reference>
<feature type="region of interest" description="Disordered" evidence="1">
    <location>
        <begin position="1"/>
        <end position="47"/>
    </location>
</feature>
<gene>
    <name evidence="2" type="ordered locus">Isova_2523</name>
</gene>
<feature type="compositionally biased region" description="Basic and acidic residues" evidence="1">
    <location>
        <begin position="15"/>
        <end position="26"/>
    </location>
</feature>
<dbReference type="Proteomes" id="UP000009236">
    <property type="component" value="Chromosome"/>
</dbReference>
<evidence type="ECO:0000313" key="3">
    <source>
        <dbReference type="Proteomes" id="UP000009236"/>
    </source>
</evidence>
<dbReference type="HOGENOM" id="CLU_2954329_0_0_11"/>
<proteinExistence type="predicted"/>
<dbReference type="AlphaFoldDB" id="F6FSR9"/>
<organism evidence="3">
    <name type="scientific">Isoptericola variabilis (strain 225)</name>
    <dbReference type="NCBI Taxonomy" id="743718"/>
    <lineage>
        <taxon>Bacteria</taxon>
        <taxon>Bacillati</taxon>
        <taxon>Actinomycetota</taxon>
        <taxon>Actinomycetes</taxon>
        <taxon>Micrococcales</taxon>
        <taxon>Promicromonosporaceae</taxon>
        <taxon>Isoptericola</taxon>
    </lineage>
</organism>
<accession>F6FSR9</accession>
<dbReference type="RefSeq" id="WP_013839622.1">
    <property type="nucleotide sequence ID" value="NC_015588.1"/>
</dbReference>
<dbReference type="EMBL" id="CP002810">
    <property type="protein sequence ID" value="AEG45231.1"/>
    <property type="molecule type" value="Genomic_DNA"/>
</dbReference>
<dbReference type="STRING" id="743718.Isova_2523"/>
<evidence type="ECO:0000256" key="1">
    <source>
        <dbReference type="SAM" id="MobiDB-lite"/>
    </source>
</evidence>